<feature type="transmembrane region" description="Helical" evidence="1">
    <location>
        <begin position="144"/>
        <end position="162"/>
    </location>
</feature>
<dbReference type="InterPro" id="IPR051790">
    <property type="entry name" value="Cytochrome_c-biogenesis_DsbD"/>
</dbReference>
<feature type="transmembrane region" description="Helical" evidence="1">
    <location>
        <begin position="75"/>
        <end position="104"/>
    </location>
</feature>
<protein>
    <submittedName>
        <fullName evidence="2">Cytochrome c-type biogenesis protein</fullName>
    </submittedName>
</protein>
<feature type="transmembrane region" description="Helical" evidence="1">
    <location>
        <begin position="226"/>
        <end position="249"/>
    </location>
</feature>
<name>A0A852SMH6_9MICO</name>
<feature type="transmembrane region" description="Helical" evidence="1">
    <location>
        <begin position="110"/>
        <end position="132"/>
    </location>
</feature>
<organism evidence="2 3">
    <name type="scientific">Herbiconiux flava</name>
    <dbReference type="NCBI Taxonomy" id="881268"/>
    <lineage>
        <taxon>Bacteria</taxon>
        <taxon>Bacillati</taxon>
        <taxon>Actinomycetota</taxon>
        <taxon>Actinomycetes</taxon>
        <taxon>Micrococcales</taxon>
        <taxon>Microbacteriaceae</taxon>
        <taxon>Herbiconiux</taxon>
    </lineage>
</organism>
<comment type="caution">
    <text evidence="2">The sequence shown here is derived from an EMBL/GenBank/DDBJ whole genome shotgun (WGS) entry which is preliminary data.</text>
</comment>
<keyword evidence="3" id="KW-1185">Reference proteome</keyword>
<keyword evidence="1" id="KW-0812">Transmembrane</keyword>
<reference evidence="2 3" key="1">
    <citation type="submission" date="2020-07" db="EMBL/GenBank/DDBJ databases">
        <title>Sequencing the genomes of 1000 actinobacteria strains.</title>
        <authorList>
            <person name="Klenk H.-P."/>
        </authorList>
    </citation>
    <scope>NUCLEOTIDE SEQUENCE [LARGE SCALE GENOMIC DNA]</scope>
    <source>
        <strain evidence="2 3">DSM 26474</strain>
    </source>
</reference>
<gene>
    <name evidence="2" type="ORF">BJ984_001176</name>
</gene>
<sequence length="262" mass="27546">MNNPFAEIVLSGQLLLAIPIALLAGLVSFASPCVLPLVPGYLGYVSGIAGIPSPASGSTSQAEARKAAKDARRRMLLGISLFVLGFSLVFLAYSAAFGALGTWLFRWQDLITRIMGVVVIALGLVFIGQFSFLQRTLKPAFRPATGLAGAPVLGIVFGLGWTPCIGPTLGAIQALSLTSGSAWNGLLLGFFYCIGLGVPFLLVALGLNWVTGSVAFLKRHIRTINIVGGVLLVVIGLLMVTGLWSLWIYELQAVISGFVPSI</sequence>
<keyword evidence="1" id="KW-0472">Membrane</keyword>
<evidence type="ECO:0000313" key="3">
    <source>
        <dbReference type="Proteomes" id="UP000549913"/>
    </source>
</evidence>
<feature type="transmembrane region" description="Helical" evidence="1">
    <location>
        <begin position="182"/>
        <end position="205"/>
    </location>
</feature>
<proteinExistence type="predicted"/>
<evidence type="ECO:0000313" key="2">
    <source>
        <dbReference type="EMBL" id="NYD70018.1"/>
    </source>
</evidence>
<dbReference type="EMBL" id="JACCBM010000001">
    <property type="protein sequence ID" value="NYD70018.1"/>
    <property type="molecule type" value="Genomic_DNA"/>
</dbReference>
<dbReference type="AlphaFoldDB" id="A0A852SMH6"/>
<accession>A0A852SMH6</accession>
<dbReference type="Proteomes" id="UP000549913">
    <property type="component" value="Unassembled WGS sequence"/>
</dbReference>
<keyword evidence="1" id="KW-1133">Transmembrane helix</keyword>
<dbReference type="RefSeq" id="WP_271206421.1">
    <property type="nucleotide sequence ID" value="NZ_BSEW01000001.1"/>
</dbReference>
<feature type="transmembrane region" description="Helical" evidence="1">
    <location>
        <begin position="14"/>
        <end position="38"/>
    </location>
</feature>
<evidence type="ECO:0000256" key="1">
    <source>
        <dbReference type="SAM" id="Phobius"/>
    </source>
</evidence>
<dbReference type="PANTHER" id="PTHR31272:SF4">
    <property type="entry name" value="CYTOCHROME C-TYPE BIOGENESIS PROTEIN HI_1454-RELATED"/>
    <property type="match status" value="1"/>
</dbReference>
<dbReference type="PANTHER" id="PTHR31272">
    <property type="entry name" value="CYTOCHROME C-TYPE BIOGENESIS PROTEIN HI_1454-RELATED"/>
    <property type="match status" value="1"/>
</dbReference>